<accession>A0A4Z1EMB7</accession>
<feature type="domain" description="SET" evidence="1">
    <location>
        <begin position="233"/>
        <end position="486"/>
    </location>
</feature>
<dbReference type="InterPro" id="IPR001214">
    <property type="entry name" value="SET_dom"/>
</dbReference>
<dbReference type="Proteomes" id="UP000297777">
    <property type="component" value="Unassembled WGS sequence"/>
</dbReference>
<name>A0A4Z1EMB7_9HELO</name>
<evidence type="ECO:0000259" key="1">
    <source>
        <dbReference type="PROSITE" id="PS50280"/>
    </source>
</evidence>
<gene>
    <name evidence="2" type="ORF">BTUL_0097g00440</name>
</gene>
<dbReference type="PANTHER" id="PTHR12197">
    <property type="entry name" value="HISTONE-LYSINE N-METHYLTRANSFERASE SMYD"/>
    <property type="match status" value="1"/>
</dbReference>
<dbReference type="PROSITE" id="PS50280">
    <property type="entry name" value="SET"/>
    <property type="match status" value="1"/>
</dbReference>
<sequence>MDRYWQANLWQPTIINDGGSMQPFDSLLLTAIERCRESLRKCTKALALFPYTPCHWRNRSAVLLKLGYPELAAADAYKALLLTKYVFDGKYLGSRVWLEMGMAGNPWDVNFSAEKFGVQMLDTLKHERKQAYTQLIFSLDHLQAPPNIKSITTEALKYYPDDITFLKIQEAATSAHERNRTSIYEKSLSDDVKWMKAEMGAVWSKPYPWASGFHTRTKRSIKAPNVALKKYSKVLRIRPSTVAVPDSDEISYGMFASQDIHKGDIIIERSPVLSISGLQLKKHLSLIDSLVGETKTRSKTSPGNCFNCYGLLNESGPKYGFNLATQYYHDILCGTNILPIYSLPRNGKCHVWEPEIAGIIWLRLLATCKQGGGHPLQHALVANLSNHEGAAPDPWSLEIRIIQPLKILEMLGIDIFANQWYDTWVLKTLWQIFRVNSAGEYNAEDGCEEPRMLGTYIQDFDRAGSKFQYCALREIKKGEEVCVSYIEGLSGSKMERRKALASWLSGDCRCKRCLAE</sequence>
<dbReference type="Gene3D" id="1.25.40.10">
    <property type="entry name" value="Tetratricopeptide repeat domain"/>
    <property type="match status" value="1"/>
</dbReference>
<dbReference type="SUPFAM" id="SSF48452">
    <property type="entry name" value="TPR-like"/>
    <property type="match status" value="1"/>
</dbReference>
<evidence type="ECO:0000313" key="2">
    <source>
        <dbReference type="EMBL" id="TGO11992.1"/>
    </source>
</evidence>
<protein>
    <recommendedName>
        <fullName evidence="1">SET domain-containing protein</fullName>
    </recommendedName>
</protein>
<dbReference type="SUPFAM" id="SSF82199">
    <property type="entry name" value="SET domain"/>
    <property type="match status" value="1"/>
</dbReference>
<dbReference type="Gene3D" id="2.170.270.10">
    <property type="entry name" value="SET domain"/>
    <property type="match status" value="1"/>
</dbReference>
<dbReference type="Pfam" id="PF00856">
    <property type="entry name" value="SET"/>
    <property type="match status" value="1"/>
</dbReference>
<dbReference type="InterPro" id="IPR050869">
    <property type="entry name" value="H3K4_H4K5_MeTrfase"/>
</dbReference>
<dbReference type="EMBL" id="PQXH01000097">
    <property type="protein sequence ID" value="TGO11992.1"/>
    <property type="molecule type" value="Genomic_DNA"/>
</dbReference>
<dbReference type="InterPro" id="IPR011990">
    <property type="entry name" value="TPR-like_helical_dom_sf"/>
</dbReference>
<dbReference type="OrthoDB" id="438641at2759"/>
<keyword evidence="3" id="KW-1185">Reference proteome</keyword>
<reference evidence="2 3" key="1">
    <citation type="submission" date="2017-12" db="EMBL/GenBank/DDBJ databases">
        <title>Comparative genomics of Botrytis spp.</title>
        <authorList>
            <person name="Valero-Jimenez C.A."/>
            <person name="Tapia P."/>
            <person name="Veloso J."/>
            <person name="Silva-Moreno E."/>
            <person name="Staats M."/>
            <person name="Valdes J.H."/>
            <person name="Van Kan J.A.L."/>
        </authorList>
    </citation>
    <scope>NUCLEOTIDE SEQUENCE [LARGE SCALE GENOMIC DNA]</scope>
    <source>
        <strain evidence="2 3">Bt9001</strain>
    </source>
</reference>
<dbReference type="AlphaFoldDB" id="A0A4Z1EMB7"/>
<proteinExistence type="predicted"/>
<comment type="caution">
    <text evidence="2">The sequence shown here is derived from an EMBL/GenBank/DDBJ whole genome shotgun (WGS) entry which is preliminary data.</text>
</comment>
<evidence type="ECO:0000313" key="3">
    <source>
        <dbReference type="Proteomes" id="UP000297777"/>
    </source>
</evidence>
<organism evidence="2 3">
    <name type="scientific">Botrytis tulipae</name>
    <dbReference type="NCBI Taxonomy" id="87230"/>
    <lineage>
        <taxon>Eukaryota</taxon>
        <taxon>Fungi</taxon>
        <taxon>Dikarya</taxon>
        <taxon>Ascomycota</taxon>
        <taxon>Pezizomycotina</taxon>
        <taxon>Leotiomycetes</taxon>
        <taxon>Helotiales</taxon>
        <taxon>Sclerotiniaceae</taxon>
        <taxon>Botrytis</taxon>
    </lineage>
</organism>
<dbReference type="InterPro" id="IPR046341">
    <property type="entry name" value="SET_dom_sf"/>
</dbReference>